<dbReference type="InParanoid" id="A0A1I7VQ68"/>
<reference evidence="3" key="2">
    <citation type="submission" date="2016-11" db="UniProtKB">
        <authorList>
            <consortium name="WormBaseParasite"/>
        </authorList>
    </citation>
    <scope>IDENTIFICATION</scope>
</reference>
<dbReference type="Proteomes" id="UP000095285">
    <property type="component" value="Unassembled WGS sequence"/>
</dbReference>
<proteinExistence type="predicted"/>
<dbReference type="CTD" id="9938918"/>
<evidence type="ECO:0000313" key="2">
    <source>
        <dbReference type="Proteomes" id="UP000095285"/>
    </source>
</evidence>
<gene>
    <name evidence="1 3" type="ORF">LOAG_01532</name>
</gene>
<name>A0A1I7VQ68_LOALO</name>
<accession>A0A1S0U956</accession>
<dbReference type="RefSeq" id="XP_003137119.2">
    <property type="nucleotide sequence ID" value="XM_003137071.2"/>
</dbReference>
<evidence type="ECO:0000313" key="3">
    <source>
        <dbReference type="WBParaSite" id="EN70_5055"/>
    </source>
</evidence>
<reference evidence="1 2" key="1">
    <citation type="submission" date="2012-04" db="EMBL/GenBank/DDBJ databases">
        <title>The Genome Sequence of Loa loa.</title>
        <authorList>
            <consortium name="The Broad Institute Genome Sequencing Platform"/>
            <consortium name="Broad Institute Genome Sequencing Center for Infectious Disease"/>
            <person name="Nutman T.B."/>
            <person name="Fink D.L."/>
            <person name="Russ C."/>
            <person name="Young S."/>
            <person name="Zeng Q."/>
            <person name="Gargeya S."/>
            <person name="Alvarado L."/>
            <person name="Berlin A."/>
            <person name="Chapman S.B."/>
            <person name="Chen Z."/>
            <person name="Freedman E."/>
            <person name="Gellesch M."/>
            <person name="Goldberg J."/>
            <person name="Griggs A."/>
            <person name="Gujja S."/>
            <person name="Heilman E.R."/>
            <person name="Heiman D."/>
            <person name="Howarth C."/>
            <person name="Mehta T."/>
            <person name="Neiman D."/>
            <person name="Pearson M."/>
            <person name="Roberts A."/>
            <person name="Saif S."/>
            <person name="Shea T."/>
            <person name="Shenoy N."/>
            <person name="Sisk P."/>
            <person name="Stolte C."/>
            <person name="Sykes S."/>
            <person name="White J."/>
            <person name="Yandava C."/>
            <person name="Haas B."/>
            <person name="Henn M.R."/>
            <person name="Nusbaum C."/>
            <person name="Birren B."/>
        </authorList>
    </citation>
    <scope>NUCLEOTIDE SEQUENCE [LARGE SCALE GENOMIC DNA]</scope>
</reference>
<dbReference type="AlphaFoldDB" id="A0A1I7VQ68"/>
<dbReference type="KEGG" id="loa:LOAG_01532"/>
<dbReference type="GeneID" id="9938918"/>
<evidence type="ECO:0000313" key="1">
    <source>
        <dbReference type="EMBL" id="EFO26943.2"/>
    </source>
</evidence>
<dbReference type="EMBL" id="JH712076">
    <property type="protein sequence ID" value="EFO26943.2"/>
    <property type="molecule type" value="Genomic_DNA"/>
</dbReference>
<dbReference type="WBParaSite" id="EN70_5055">
    <property type="protein sequence ID" value="EN70_5055"/>
    <property type="gene ID" value="EN70_5055"/>
</dbReference>
<accession>A0A1I7VQ68</accession>
<keyword evidence="2" id="KW-1185">Reference proteome</keyword>
<protein>
    <submittedName>
        <fullName evidence="1 3">Uncharacterized protein</fullName>
    </submittedName>
</protein>
<organism evidence="2 3">
    <name type="scientific">Loa loa</name>
    <name type="common">Eye worm</name>
    <name type="synonym">Filaria loa</name>
    <dbReference type="NCBI Taxonomy" id="7209"/>
    <lineage>
        <taxon>Eukaryota</taxon>
        <taxon>Metazoa</taxon>
        <taxon>Ecdysozoa</taxon>
        <taxon>Nematoda</taxon>
        <taxon>Chromadorea</taxon>
        <taxon>Rhabditida</taxon>
        <taxon>Spirurina</taxon>
        <taxon>Spiruromorpha</taxon>
        <taxon>Filarioidea</taxon>
        <taxon>Onchocercidae</taxon>
        <taxon>Loa</taxon>
    </lineage>
</organism>
<sequence>MAPKCHSGKRQASPATPRARKICWRALFDRGPPMSRSDLHDLKASKIVRAKCLLQGSASNMLNGKHRS</sequence>